<evidence type="ECO:0000313" key="1">
    <source>
        <dbReference type="EMBL" id="KAG5441825.1"/>
    </source>
</evidence>
<organism evidence="1 2">
    <name type="scientific">Clonorchis sinensis</name>
    <name type="common">Chinese liver fluke</name>
    <dbReference type="NCBI Taxonomy" id="79923"/>
    <lineage>
        <taxon>Eukaryota</taxon>
        <taxon>Metazoa</taxon>
        <taxon>Spiralia</taxon>
        <taxon>Lophotrochozoa</taxon>
        <taxon>Platyhelminthes</taxon>
        <taxon>Trematoda</taxon>
        <taxon>Digenea</taxon>
        <taxon>Opisthorchiida</taxon>
        <taxon>Opisthorchiata</taxon>
        <taxon>Opisthorchiidae</taxon>
        <taxon>Clonorchis</taxon>
    </lineage>
</organism>
<dbReference type="EMBL" id="NIRI02000076">
    <property type="protein sequence ID" value="KAG5441825.1"/>
    <property type="molecule type" value="Genomic_DNA"/>
</dbReference>
<sequence>MLGWKHCKRSWPITVQRELTDRKIRGSNLTSASRLLMSRLGQPGSSPALVLPSGGMAGRHRKGVTAEQFLVLYRSLTWLSVIIQLTCVSTSTECAATGRRDIAIYIYIRNTLLIRLLEILRQPTIGFTLDRDISNIILTET</sequence>
<name>A0A419PL13_CLOSI</name>
<reference evidence="1 2" key="1">
    <citation type="journal article" date="2018" name="Biotechnol. Adv.">
        <title>Improved genomic resources and new bioinformatic workflow for the carcinogenic parasite Clonorchis sinensis: Biotechnological implications.</title>
        <authorList>
            <person name="Wang D."/>
            <person name="Korhonen P.K."/>
            <person name="Gasser R.B."/>
            <person name="Young N.D."/>
        </authorList>
    </citation>
    <scope>NUCLEOTIDE SEQUENCE [LARGE SCALE GENOMIC DNA]</scope>
    <source>
        <strain evidence="1">Cs-k2</strain>
    </source>
</reference>
<comment type="caution">
    <text evidence="1">The sequence shown here is derived from an EMBL/GenBank/DDBJ whole genome shotgun (WGS) entry which is preliminary data.</text>
</comment>
<accession>A0A419PL13</accession>
<evidence type="ECO:0000313" key="2">
    <source>
        <dbReference type="Proteomes" id="UP000286415"/>
    </source>
</evidence>
<reference evidence="1 2" key="2">
    <citation type="journal article" date="2021" name="Genomics">
        <title>High-quality reference genome for Clonorchis sinensis.</title>
        <authorList>
            <person name="Young N.D."/>
            <person name="Stroehlein A.J."/>
            <person name="Kinkar L."/>
            <person name="Wang T."/>
            <person name="Sohn W.M."/>
            <person name="Chang B.C.H."/>
            <person name="Kaur P."/>
            <person name="Weisz D."/>
            <person name="Dudchenko O."/>
            <person name="Aiden E.L."/>
            <person name="Korhonen P.K."/>
            <person name="Gasser R.B."/>
        </authorList>
    </citation>
    <scope>NUCLEOTIDE SEQUENCE [LARGE SCALE GENOMIC DNA]</scope>
    <source>
        <strain evidence="1">Cs-k2</strain>
    </source>
</reference>
<proteinExistence type="predicted"/>
<protein>
    <submittedName>
        <fullName evidence="1">Uncharacterized protein</fullName>
    </submittedName>
</protein>
<dbReference type="OrthoDB" id="10051416at2759"/>
<gene>
    <name evidence="1" type="ORF">CSKR_100691</name>
</gene>
<dbReference type="InParanoid" id="A0A419PL13"/>
<dbReference type="AlphaFoldDB" id="A0A419PL13"/>
<keyword evidence="2" id="KW-1185">Reference proteome</keyword>
<dbReference type="Proteomes" id="UP000286415">
    <property type="component" value="Unassembled WGS sequence"/>
</dbReference>